<feature type="transmembrane region" description="Helical" evidence="5">
    <location>
        <begin position="169"/>
        <end position="191"/>
    </location>
</feature>
<evidence type="ECO:0000256" key="2">
    <source>
        <dbReference type="ARBA" id="ARBA00022692"/>
    </source>
</evidence>
<feature type="transmembrane region" description="Helical" evidence="5">
    <location>
        <begin position="225"/>
        <end position="242"/>
    </location>
</feature>
<reference evidence="6" key="1">
    <citation type="submission" date="2022-07" db="EMBL/GenBank/DDBJ databases">
        <authorList>
            <person name="Otstavnykh N."/>
            <person name="Isaeva M."/>
            <person name="Bystritskaya E."/>
        </authorList>
    </citation>
    <scope>NUCLEOTIDE SEQUENCE</scope>
    <source>
        <strain evidence="6">KCTC 52189</strain>
    </source>
</reference>
<keyword evidence="7" id="KW-1185">Reference proteome</keyword>
<comment type="subcellular location">
    <subcellularLocation>
        <location evidence="5">Cell membrane</location>
        <topology evidence="5">Multi-pass membrane protein</topology>
    </subcellularLocation>
    <subcellularLocation>
        <location evidence="1">Membrane</location>
        <topology evidence="1">Multi-pass membrane protein</topology>
    </subcellularLocation>
</comment>
<dbReference type="Pfam" id="PF01925">
    <property type="entry name" value="TauE"/>
    <property type="match status" value="1"/>
</dbReference>
<gene>
    <name evidence="6" type="ORF">NO357_21320</name>
</gene>
<evidence type="ECO:0000256" key="4">
    <source>
        <dbReference type="ARBA" id="ARBA00023136"/>
    </source>
</evidence>
<feature type="transmembrane region" description="Helical" evidence="5">
    <location>
        <begin position="198"/>
        <end position="219"/>
    </location>
</feature>
<name>A0AAE3WH81_9RHOB</name>
<dbReference type="PANTHER" id="PTHR43701:SF5">
    <property type="entry name" value="MEMBRANE TRANSPORTER PROTEIN-RELATED"/>
    <property type="match status" value="1"/>
</dbReference>
<comment type="caution">
    <text evidence="6">The sequence shown here is derived from an EMBL/GenBank/DDBJ whole genome shotgun (WGS) entry which is preliminary data.</text>
</comment>
<evidence type="ECO:0000313" key="6">
    <source>
        <dbReference type="EMBL" id="MDQ2092453.1"/>
    </source>
</evidence>
<dbReference type="Proteomes" id="UP001226762">
    <property type="component" value="Unassembled WGS sequence"/>
</dbReference>
<keyword evidence="3 5" id="KW-1133">Transmembrane helix</keyword>
<keyword evidence="2 5" id="KW-0812">Transmembrane</keyword>
<evidence type="ECO:0000256" key="3">
    <source>
        <dbReference type="ARBA" id="ARBA00022989"/>
    </source>
</evidence>
<dbReference type="GO" id="GO:0005886">
    <property type="term" value="C:plasma membrane"/>
    <property type="evidence" value="ECO:0007669"/>
    <property type="project" value="UniProtKB-SubCell"/>
</dbReference>
<accession>A0AAE3WH81</accession>
<dbReference type="AlphaFoldDB" id="A0AAE3WH81"/>
<feature type="transmembrane region" description="Helical" evidence="5">
    <location>
        <begin position="131"/>
        <end position="157"/>
    </location>
</feature>
<dbReference type="InterPro" id="IPR051598">
    <property type="entry name" value="TSUP/Inactive_protease-like"/>
</dbReference>
<feature type="transmembrane region" description="Helical" evidence="5">
    <location>
        <begin position="63"/>
        <end position="86"/>
    </location>
</feature>
<dbReference type="EMBL" id="JANHAX010000010">
    <property type="protein sequence ID" value="MDQ2092453.1"/>
    <property type="molecule type" value="Genomic_DNA"/>
</dbReference>
<evidence type="ECO:0000256" key="5">
    <source>
        <dbReference type="RuleBase" id="RU363041"/>
    </source>
</evidence>
<feature type="transmembrane region" description="Helical" evidence="5">
    <location>
        <begin position="92"/>
        <end position="110"/>
    </location>
</feature>
<dbReference type="InterPro" id="IPR002781">
    <property type="entry name" value="TM_pro_TauE-like"/>
</dbReference>
<dbReference type="RefSeq" id="WP_306737762.1">
    <property type="nucleotide sequence ID" value="NZ_JANHAX010000010.1"/>
</dbReference>
<keyword evidence="5" id="KW-1003">Cell membrane</keyword>
<dbReference type="PANTHER" id="PTHR43701">
    <property type="entry name" value="MEMBRANE TRANSPORTER PROTEIN MJ0441-RELATED"/>
    <property type="match status" value="1"/>
</dbReference>
<keyword evidence="4 5" id="KW-0472">Membrane</keyword>
<comment type="similarity">
    <text evidence="5">Belongs to the 4-toluene sulfonate uptake permease (TSUP) (TC 2.A.102) family.</text>
</comment>
<feature type="transmembrane region" description="Helical" evidence="5">
    <location>
        <begin position="38"/>
        <end position="56"/>
    </location>
</feature>
<protein>
    <recommendedName>
        <fullName evidence="5">Probable membrane transporter protein</fullName>
    </recommendedName>
</protein>
<reference evidence="6" key="2">
    <citation type="submission" date="2023-02" db="EMBL/GenBank/DDBJ databases">
        <title>'Rhodoalgimonas zhirmunskyi' gen. nov., isolated from a red alga.</title>
        <authorList>
            <person name="Nedashkovskaya O.I."/>
            <person name="Otstavnykh N.Y."/>
            <person name="Bystritskaya E.P."/>
            <person name="Balabanova L.A."/>
            <person name="Isaeva M.P."/>
        </authorList>
    </citation>
    <scope>NUCLEOTIDE SEQUENCE</scope>
    <source>
        <strain evidence="6">KCTC 52189</strain>
    </source>
</reference>
<evidence type="ECO:0000256" key="1">
    <source>
        <dbReference type="ARBA" id="ARBA00004141"/>
    </source>
</evidence>
<proteinExistence type="inferred from homology"/>
<organism evidence="6 7">
    <name type="scientific">Marimonas arenosa</name>
    <dbReference type="NCBI Taxonomy" id="1795305"/>
    <lineage>
        <taxon>Bacteria</taxon>
        <taxon>Pseudomonadati</taxon>
        <taxon>Pseudomonadota</taxon>
        <taxon>Alphaproteobacteria</taxon>
        <taxon>Rhodobacterales</taxon>
        <taxon>Paracoccaceae</taxon>
        <taxon>Marimonas</taxon>
    </lineage>
</organism>
<sequence length="243" mass="24816">MLIGTILAVIAMLYSSVGHGGASGYIAILALFGLAPEIVRPVALSLNVVVAGLASYRFARGGFIDWGSAIPIFIASVPMAFIGGGIVLPDELYRPLLGTLLTFAAAYLIWQTTRLSAAYSAATRGIPRFGGMASGAGIGFVSGLSGIGGGVLLSPFFLITGWAGARQTAGIAAVFILANSLAGLAGNFVALKTLPSQTLPWVGMVLIGSIVGTGLGVRILPVKPLIWLLAVAVLISGLKFVFL</sequence>
<evidence type="ECO:0000313" key="7">
    <source>
        <dbReference type="Proteomes" id="UP001226762"/>
    </source>
</evidence>